<comment type="caution">
    <text evidence="1">The sequence shown here is derived from an EMBL/GenBank/DDBJ whole genome shotgun (WGS) entry which is preliminary data.</text>
</comment>
<reference evidence="1" key="1">
    <citation type="submission" date="2023-09" db="EMBL/GenBank/DDBJ databases">
        <title>Vallitalea sediminicola and Vallitalea maricola sp. nov., anaerobic bacteria isolated from marine sediment.</title>
        <authorList>
            <person name="Hirano S."/>
            <person name="Maeda A."/>
            <person name="Terahara T."/>
            <person name="Mori K."/>
            <person name="Hamada M."/>
            <person name="Matsumoto R."/>
            <person name="Kobayashi T."/>
        </authorList>
    </citation>
    <scope>NUCLEOTIDE SEQUENCE</scope>
    <source>
        <strain evidence="1">AN17-2</strain>
    </source>
</reference>
<dbReference type="Proteomes" id="UP001374599">
    <property type="component" value="Unassembled WGS sequence"/>
</dbReference>
<proteinExistence type="predicted"/>
<accession>A0ACB5UGM3</accession>
<name>A0ACB5UGM3_9FIRM</name>
<evidence type="ECO:0000313" key="2">
    <source>
        <dbReference type="Proteomes" id="UP001374599"/>
    </source>
</evidence>
<protein>
    <submittedName>
        <fullName evidence="1">Uncharacterized protein</fullName>
    </submittedName>
</protein>
<evidence type="ECO:0000313" key="1">
    <source>
        <dbReference type="EMBL" id="GMQ61906.1"/>
    </source>
</evidence>
<organism evidence="1 2">
    <name type="scientific">Vallitalea maricola</name>
    <dbReference type="NCBI Taxonomy" id="3074433"/>
    <lineage>
        <taxon>Bacteria</taxon>
        <taxon>Bacillati</taxon>
        <taxon>Bacillota</taxon>
        <taxon>Clostridia</taxon>
        <taxon>Lachnospirales</taxon>
        <taxon>Vallitaleaceae</taxon>
        <taxon>Vallitalea</taxon>
    </lineage>
</organism>
<sequence length="102" mass="11712">MNLNNSIRCPVCNSTNLMAKHQATFTYSYKIGTGDNNIPQNDKNVSFEFDTRENGDSFQYIQCENCGTKFPCDFNLNPDQFDFTILQKAVRSDHTRKPEFLG</sequence>
<gene>
    <name evidence="1" type="ORF">AN2V17_11360</name>
</gene>
<dbReference type="EMBL" id="BTPU01000017">
    <property type="protein sequence ID" value="GMQ61906.1"/>
    <property type="molecule type" value="Genomic_DNA"/>
</dbReference>
<keyword evidence="2" id="KW-1185">Reference proteome</keyword>